<dbReference type="PRINTS" id="PR00080">
    <property type="entry name" value="SDRFAMILY"/>
</dbReference>
<dbReference type="InterPro" id="IPR036291">
    <property type="entry name" value="NAD(P)-bd_dom_sf"/>
</dbReference>
<comment type="caution">
    <text evidence="3">The sequence shown here is derived from an EMBL/GenBank/DDBJ whole genome shotgun (WGS) entry which is preliminary data.</text>
</comment>
<keyword evidence="2 3" id="KW-0560">Oxidoreductase</keyword>
<proteinExistence type="inferred from homology"/>
<evidence type="ECO:0000256" key="1">
    <source>
        <dbReference type="ARBA" id="ARBA00006484"/>
    </source>
</evidence>
<dbReference type="PANTHER" id="PTHR42760:SF133">
    <property type="entry name" value="3-OXOACYL-[ACYL-CARRIER-PROTEIN] REDUCTASE"/>
    <property type="match status" value="1"/>
</dbReference>
<name>A0ABV3VWV5_9BACI</name>
<keyword evidence="4" id="KW-1185">Reference proteome</keyword>
<evidence type="ECO:0000313" key="3">
    <source>
        <dbReference type="EMBL" id="MEX3745396.1"/>
    </source>
</evidence>
<gene>
    <name evidence="3" type="ORF">AB1300_09630</name>
</gene>
<evidence type="ECO:0000313" key="4">
    <source>
        <dbReference type="Proteomes" id="UP001558534"/>
    </source>
</evidence>
<dbReference type="GO" id="GO:0016491">
    <property type="term" value="F:oxidoreductase activity"/>
    <property type="evidence" value="ECO:0007669"/>
    <property type="project" value="UniProtKB-KW"/>
</dbReference>
<dbReference type="EMBL" id="JBFRHK010000004">
    <property type="protein sequence ID" value="MEX3745396.1"/>
    <property type="molecule type" value="Genomic_DNA"/>
</dbReference>
<sequence length="251" mass="26831">MNIGKILKGKVCFVTGTSKGLGKSIVEAFAKAGAIVYANDIEIGSIDHFAKKLSEKYDTSVIPVYFDITESQKCKEAIILVKKQQGKLDVLVNNAGVMKDALIGTINRPLIDRTFDVNVFATMELLQLGAKLMMQNNGGSIINMSSIVGITGNPGQTVYSATKGAIISLTKTAAKELAPKNIRVNAIAPGMIDTDMMRSIGEKHLALHISNISLKRLGKPEEIANACLFLASDMSSYVTGHILSVDGCVLV</sequence>
<comment type="similarity">
    <text evidence="1">Belongs to the short-chain dehydrogenases/reductases (SDR) family.</text>
</comment>
<dbReference type="SUPFAM" id="SSF51735">
    <property type="entry name" value="NAD(P)-binding Rossmann-fold domains"/>
    <property type="match status" value="1"/>
</dbReference>
<dbReference type="RefSeq" id="WP_368636281.1">
    <property type="nucleotide sequence ID" value="NZ_JBFRHK010000004.1"/>
</dbReference>
<dbReference type="InterPro" id="IPR002347">
    <property type="entry name" value="SDR_fam"/>
</dbReference>
<dbReference type="Gene3D" id="3.40.50.720">
    <property type="entry name" value="NAD(P)-binding Rossmann-like Domain"/>
    <property type="match status" value="1"/>
</dbReference>
<reference evidence="3 4" key="1">
    <citation type="submission" date="2024-07" db="EMBL/GenBank/DDBJ databases">
        <title>Characterization of a bacterium isolated from hydrolysated instant sea cucumber by whole-genome sequencing and metabolomics.</title>
        <authorList>
            <person name="Luo X."/>
            <person name="Zhang Z."/>
            <person name="Zheng Z."/>
            <person name="Zhang W."/>
            <person name="Ming T."/>
            <person name="Jiao L."/>
            <person name="Su X."/>
            <person name="Kong F."/>
            <person name="Xu J."/>
        </authorList>
    </citation>
    <scope>NUCLEOTIDE SEQUENCE [LARGE SCALE GENOMIC DNA]</scope>
    <source>
        <strain evidence="3 4">XL-2024</strain>
    </source>
</reference>
<evidence type="ECO:0000256" key="2">
    <source>
        <dbReference type="ARBA" id="ARBA00023002"/>
    </source>
</evidence>
<dbReference type="Proteomes" id="UP001558534">
    <property type="component" value="Unassembled WGS sequence"/>
</dbReference>
<dbReference type="NCBIfam" id="NF005559">
    <property type="entry name" value="PRK07231.1"/>
    <property type="match status" value="1"/>
</dbReference>
<dbReference type="InterPro" id="IPR020904">
    <property type="entry name" value="Sc_DH/Rdtase_CS"/>
</dbReference>
<organism evidence="3 4">
    <name type="scientific">Lysinibacillus xylanilyticus</name>
    <dbReference type="NCBI Taxonomy" id="582475"/>
    <lineage>
        <taxon>Bacteria</taxon>
        <taxon>Bacillati</taxon>
        <taxon>Bacillota</taxon>
        <taxon>Bacilli</taxon>
        <taxon>Bacillales</taxon>
        <taxon>Bacillaceae</taxon>
        <taxon>Lysinibacillus</taxon>
    </lineage>
</organism>
<protein>
    <submittedName>
        <fullName evidence="3">SDR family NAD(P)-dependent oxidoreductase</fullName>
        <ecNumber evidence="3">1.1.1.-</ecNumber>
    </submittedName>
</protein>
<accession>A0ABV3VWV5</accession>
<dbReference type="PANTHER" id="PTHR42760">
    <property type="entry name" value="SHORT-CHAIN DEHYDROGENASES/REDUCTASES FAMILY MEMBER"/>
    <property type="match status" value="1"/>
</dbReference>
<dbReference type="EC" id="1.1.1.-" evidence="3"/>
<dbReference type="CDD" id="cd05233">
    <property type="entry name" value="SDR_c"/>
    <property type="match status" value="1"/>
</dbReference>
<dbReference type="PROSITE" id="PS00061">
    <property type="entry name" value="ADH_SHORT"/>
    <property type="match status" value="1"/>
</dbReference>
<dbReference type="PRINTS" id="PR00081">
    <property type="entry name" value="GDHRDH"/>
</dbReference>
<dbReference type="Pfam" id="PF13561">
    <property type="entry name" value="adh_short_C2"/>
    <property type="match status" value="1"/>
</dbReference>